<dbReference type="PANTHER" id="PTHR36932:SF1">
    <property type="entry name" value="CAPSULAR POLYSACCHARIDE BIOSYNTHESIS PROTEIN"/>
    <property type="match status" value="1"/>
</dbReference>
<reference evidence="1" key="1">
    <citation type="journal article" date="2014" name="Front. Microbiol.">
        <title>High frequency of phylogenetically diverse reductive dehalogenase-homologous genes in deep subseafloor sedimentary metagenomes.</title>
        <authorList>
            <person name="Kawai M."/>
            <person name="Futagami T."/>
            <person name="Toyoda A."/>
            <person name="Takaki Y."/>
            <person name="Nishi S."/>
            <person name="Hori S."/>
            <person name="Arai W."/>
            <person name="Tsubouchi T."/>
            <person name="Morono Y."/>
            <person name="Uchiyama I."/>
            <person name="Ito T."/>
            <person name="Fujiyama A."/>
            <person name="Inagaki F."/>
            <person name="Takami H."/>
        </authorList>
    </citation>
    <scope>NUCLEOTIDE SEQUENCE</scope>
    <source>
        <strain evidence="1">Expedition CK06-06</strain>
    </source>
</reference>
<protein>
    <recommendedName>
        <fullName evidence="2">AMP-dependent synthetase/ligase domain-containing protein</fullName>
    </recommendedName>
</protein>
<dbReference type="PANTHER" id="PTHR36932">
    <property type="entry name" value="CAPSULAR POLYSACCHARIDE BIOSYNTHESIS PROTEIN"/>
    <property type="match status" value="1"/>
</dbReference>
<organism evidence="1">
    <name type="scientific">marine sediment metagenome</name>
    <dbReference type="NCBI Taxonomy" id="412755"/>
    <lineage>
        <taxon>unclassified sequences</taxon>
        <taxon>metagenomes</taxon>
        <taxon>ecological metagenomes</taxon>
    </lineage>
</organism>
<accession>X0TAI7</accession>
<proteinExistence type="predicted"/>
<dbReference type="AlphaFoldDB" id="X0TAI7"/>
<dbReference type="EMBL" id="BARS01010143">
    <property type="protein sequence ID" value="GAF90229.1"/>
    <property type="molecule type" value="Genomic_DNA"/>
</dbReference>
<gene>
    <name evidence="1" type="ORF">S01H1_18885</name>
</gene>
<dbReference type="InterPro" id="IPR053158">
    <property type="entry name" value="CapK_Type1_Caps_Biosynth"/>
</dbReference>
<feature type="non-terminal residue" evidence="1">
    <location>
        <position position="1"/>
    </location>
</feature>
<comment type="caution">
    <text evidence="1">The sequence shown here is derived from an EMBL/GenBank/DDBJ whole genome shotgun (WGS) entry which is preliminary data.</text>
</comment>
<sequence>IQKWKPQYIQGYASSLYLFAQFLIKNGLSVPEPEAIRASAETLYDHQRKLIGKALGTNIYNFYGSREIPNIAAECQAHQGLHIFSPIRYVEVLKSDGEMAEDGEIGKIVITDLVNYSMPFIRYEIGDVGIKTKEQCRCGCCFPLLKSVKGRETDFIQTIEGKYIHGEFFTHLFYGVENVLNFQVRQKDMKSLYIDIVKGGGVSHLFLKKIKAKIREKMGKHTEIKINFVDVISLPNSGKHRFTISDIPPVF</sequence>
<dbReference type="Gene3D" id="3.40.50.12780">
    <property type="entry name" value="N-terminal domain of ligase-like"/>
    <property type="match status" value="1"/>
</dbReference>
<dbReference type="InterPro" id="IPR042099">
    <property type="entry name" value="ANL_N_sf"/>
</dbReference>
<dbReference type="SUPFAM" id="SSF56801">
    <property type="entry name" value="Acetyl-CoA synthetase-like"/>
    <property type="match status" value="1"/>
</dbReference>
<evidence type="ECO:0000313" key="1">
    <source>
        <dbReference type="EMBL" id="GAF90229.1"/>
    </source>
</evidence>
<evidence type="ECO:0008006" key="2">
    <source>
        <dbReference type="Google" id="ProtNLM"/>
    </source>
</evidence>
<name>X0TAI7_9ZZZZ</name>